<keyword evidence="3" id="KW-1185">Reference proteome</keyword>
<dbReference type="HOGENOM" id="CLU_3034421_0_0_1"/>
<reference evidence="1" key="1">
    <citation type="submission" date="2007-03" db="EMBL/GenBank/DDBJ databases">
        <title>Annotation of Culex pipiens quinquefasciatus.</title>
        <authorList>
            <consortium name="The Broad Institute Genome Sequencing Platform"/>
            <person name="Atkinson P.W."/>
            <person name="Hemingway J."/>
            <person name="Christensen B.M."/>
            <person name="Higgs S."/>
            <person name="Kodira C."/>
            <person name="Hannick L."/>
            <person name="Megy K."/>
            <person name="O'Leary S."/>
            <person name="Pearson M."/>
            <person name="Haas B.J."/>
            <person name="Mauceli E."/>
            <person name="Wortman J.R."/>
            <person name="Lee N.H."/>
            <person name="Guigo R."/>
            <person name="Stanke M."/>
            <person name="Alvarado L."/>
            <person name="Amedeo P."/>
            <person name="Antoine C.H."/>
            <person name="Arensburger P."/>
            <person name="Bidwell S.L."/>
            <person name="Crawford M."/>
            <person name="Camaro F."/>
            <person name="Devon K."/>
            <person name="Engels R."/>
            <person name="Hammond M."/>
            <person name="Howarth C."/>
            <person name="Koehrsen M."/>
            <person name="Lawson D."/>
            <person name="Montgomery P."/>
            <person name="Nene V."/>
            <person name="Nusbaum C."/>
            <person name="Puiu D."/>
            <person name="Romero-Severson J."/>
            <person name="Severson D.W."/>
            <person name="Shumway M."/>
            <person name="Sisk P."/>
            <person name="Stolte C."/>
            <person name="Zeng Q."/>
            <person name="Eisenstadt E."/>
            <person name="Fraser-Liggett C."/>
            <person name="Strausberg R."/>
            <person name="Galagan J."/>
            <person name="Birren B."/>
            <person name="Collins F.H."/>
        </authorList>
    </citation>
    <scope>NUCLEOTIDE SEQUENCE [LARGE SCALE GENOMIC DNA]</scope>
    <source>
        <strain evidence="1">JHB</strain>
    </source>
</reference>
<dbReference type="EMBL" id="DS232100">
    <property type="protein sequence ID" value="EDS34763.1"/>
    <property type="molecule type" value="Genomic_DNA"/>
</dbReference>
<gene>
    <name evidence="2" type="primary">6043229</name>
    <name evidence="1" type="ORF">CpipJ_CPIJ010940</name>
</gene>
<dbReference type="InParanoid" id="B0WU44"/>
<dbReference type="KEGG" id="cqu:CpipJ_CPIJ010940"/>
<dbReference type="Proteomes" id="UP000002320">
    <property type="component" value="Unassembled WGS sequence"/>
</dbReference>
<name>B0WU44_CULQU</name>
<sequence>MRTSGQRRPGNDNDDDDDLFRAHLRELQANLRNHLGLILAGGLKFIMDAMIEFSN</sequence>
<proteinExistence type="predicted"/>
<dbReference type="AlphaFoldDB" id="B0WU44"/>
<organism>
    <name type="scientific">Culex quinquefasciatus</name>
    <name type="common">Southern house mosquito</name>
    <name type="synonym">Culex pungens</name>
    <dbReference type="NCBI Taxonomy" id="7176"/>
    <lineage>
        <taxon>Eukaryota</taxon>
        <taxon>Metazoa</taxon>
        <taxon>Ecdysozoa</taxon>
        <taxon>Arthropoda</taxon>
        <taxon>Hexapoda</taxon>
        <taxon>Insecta</taxon>
        <taxon>Pterygota</taxon>
        <taxon>Neoptera</taxon>
        <taxon>Endopterygota</taxon>
        <taxon>Diptera</taxon>
        <taxon>Nematocera</taxon>
        <taxon>Culicoidea</taxon>
        <taxon>Culicidae</taxon>
        <taxon>Culicinae</taxon>
        <taxon>Culicini</taxon>
        <taxon>Culex</taxon>
        <taxon>Culex</taxon>
    </lineage>
</organism>
<protein>
    <submittedName>
        <fullName evidence="1 2">Uncharacterized protein</fullName>
    </submittedName>
</protein>
<evidence type="ECO:0000313" key="1">
    <source>
        <dbReference type="EMBL" id="EDS34763.1"/>
    </source>
</evidence>
<accession>B0WU44</accession>
<evidence type="ECO:0000313" key="2">
    <source>
        <dbReference type="EnsemblMetazoa" id="CPIJ010940-PA"/>
    </source>
</evidence>
<dbReference type="EnsemblMetazoa" id="CPIJ010940-RA">
    <property type="protein sequence ID" value="CPIJ010940-PA"/>
    <property type="gene ID" value="CPIJ010940"/>
</dbReference>
<dbReference type="VEuPathDB" id="VectorBase:CPIJ010940"/>
<reference evidence="2" key="2">
    <citation type="submission" date="2020-05" db="UniProtKB">
        <authorList>
            <consortium name="EnsemblMetazoa"/>
        </authorList>
    </citation>
    <scope>IDENTIFICATION</scope>
    <source>
        <strain evidence="2">JHB</strain>
    </source>
</reference>
<evidence type="ECO:0000313" key="3">
    <source>
        <dbReference type="Proteomes" id="UP000002320"/>
    </source>
</evidence>